<dbReference type="Proteomes" id="UP000076502">
    <property type="component" value="Unassembled WGS sequence"/>
</dbReference>
<evidence type="ECO:0000313" key="3">
    <source>
        <dbReference type="Proteomes" id="UP000076502"/>
    </source>
</evidence>
<proteinExistence type="predicted"/>
<dbReference type="EMBL" id="KQ434783">
    <property type="protein sequence ID" value="KZC04974.1"/>
    <property type="molecule type" value="Genomic_DNA"/>
</dbReference>
<dbReference type="AlphaFoldDB" id="A0A154P0U7"/>
<reference evidence="2 3" key="1">
    <citation type="submission" date="2015-07" db="EMBL/GenBank/DDBJ databases">
        <title>The genome of Dufourea novaeangliae.</title>
        <authorList>
            <person name="Pan H."/>
            <person name="Kapheim K."/>
        </authorList>
    </citation>
    <scope>NUCLEOTIDE SEQUENCE [LARGE SCALE GENOMIC DNA]</scope>
    <source>
        <strain evidence="2">0120121106</strain>
        <tissue evidence="2">Whole body</tissue>
    </source>
</reference>
<protein>
    <submittedName>
        <fullName evidence="2">Uncharacterized protein</fullName>
    </submittedName>
</protein>
<feature type="compositionally biased region" description="Low complexity" evidence="1">
    <location>
        <begin position="61"/>
        <end position="74"/>
    </location>
</feature>
<feature type="region of interest" description="Disordered" evidence="1">
    <location>
        <begin position="61"/>
        <end position="93"/>
    </location>
</feature>
<gene>
    <name evidence="2" type="ORF">WN55_09773</name>
</gene>
<dbReference type="OrthoDB" id="6376457at2759"/>
<evidence type="ECO:0000256" key="1">
    <source>
        <dbReference type="SAM" id="MobiDB-lite"/>
    </source>
</evidence>
<organism evidence="2 3">
    <name type="scientific">Dufourea novaeangliae</name>
    <name type="common">Sweat bee</name>
    <dbReference type="NCBI Taxonomy" id="178035"/>
    <lineage>
        <taxon>Eukaryota</taxon>
        <taxon>Metazoa</taxon>
        <taxon>Ecdysozoa</taxon>
        <taxon>Arthropoda</taxon>
        <taxon>Hexapoda</taxon>
        <taxon>Insecta</taxon>
        <taxon>Pterygota</taxon>
        <taxon>Neoptera</taxon>
        <taxon>Endopterygota</taxon>
        <taxon>Hymenoptera</taxon>
        <taxon>Apocrita</taxon>
        <taxon>Aculeata</taxon>
        <taxon>Apoidea</taxon>
        <taxon>Anthophila</taxon>
        <taxon>Halictidae</taxon>
        <taxon>Rophitinae</taxon>
        <taxon>Dufourea</taxon>
    </lineage>
</organism>
<feature type="compositionally biased region" description="Polar residues" evidence="1">
    <location>
        <begin position="80"/>
        <end position="93"/>
    </location>
</feature>
<accession>A0A154P0U7</accession>
<keyword evidence="3" id="KW-1185">Reference proteome</keyword>
<sequence length="93" mass="10561">MCGDTMEPSAPPVEASPFIDHQKSLPYILYNNNKNVKDKNTLVHAGLLKPPNWVQCHPNYENNLNNNNDNTNTLEHSRLETPSTNDSNTWITQ</sequence>
<evidence type="ECO:0000313" key="2">
    <source>
        <dbReference type="EMBL" id="KZC04974.1"/>
    </source>
</evidence>
<name>A0A154P0U7_DUFNO</name>